<comment type="caution">
    <text evidence="3">The sequence shown here is derived from an EMBL/GenBank/DDBJ whole genome shotgun (WGS) entry which is preliminary data.</text>
</comment>
<dbReference type="EMBL" id="JAPFFF010000021">
    <property type="protein sequence ID" value="KAK8854239.1"/>
    <property type="molecule type" value="Genomic_DNA"/>
</dbReference>
<feature type="compositionally biased region" description="Basic and acidic residues" evidence="1">
    <location>
        <begin position="656"/>
        <end position="673"/>
    </location>
</feature>
<feature type="compositionally biased region" description="Basic and acidic residues" evidence="1">
    <location>
        <begin position="853"/>
        <end position="870"/>
    </location>
</feature>
<feature type="compositionally biased region" description="Basic residues" evidence="1">
    <location>
        <begin position="967"/>
        <end position="978"/>
    </location>
</feature>
<feature type="region of interest" description="Disordered" evidence="1">
    <location>
        <begin position="187"/>
        <end position="207"/>
    </location>
</feature>
<dbReference type="PANTHER" id="PTHR15288:SF0">
    <property type="entry name" value="UDENN DOMAIN-CONTAINING PROTEIN"/>
    <property type="match status" value="1"/>
</dbReference>
<dbReference type="PROSITE" id="PS50211">
    <property type="entry name" value="DENN"/>
    <property type="match status" value="1"/>
</dbReference>
<feature type="region of interest" description="Disordered" evidence="1">
    <location>
        <begin position="535"/>
        <end position="1046"/>
    </location>
</feature>
<dbReference type="Pfam" id="PF02141">
    <property type="entry name" value="DENN"/>
    <property type="match status" value="1"/>
</dbReference>
<feature type="compositionally biased region" description="Acidic residues" evidence="1">
    <location>
        <begin position="988"/>
        <end position="999"/>
    </location>
</feature>
<feature type="compositionally biased region" description="Basic and acidic residues" evidence="1">
    <location>
        <begin position="618"/>
        <end position="630"/>
    </location>
</feature>
<dbReference type="InterPro" id="IPR043153">
    <property type="entry name" value="DENN_C"/>
</dbReference>
<feature type="compositionally biased region" description="Basic residues" evidence="1">
    <location>
        <begin position="590"/>
        <end position="607"/>
    </location>
</feature>
<feature type="compositionally biased region" description="Low complexity" evidence="1">
    <location>
        <begin position="684"/>
        <end position="697"/>
    </location>
</feature>
<dbReference type="InterPro" id="IPR037516">
    <property type="entry name" value="Tripartite_DENN"/>
</dbReference>
<feature type="compositionally biased region" description="Acidic residues" evidence="1">
    <location>
        <begin position="888"/>
        <end position="901"/>
    </location>
</feature>
<protein>
    <recommendedName>
        <fullName evidence="2">UDENN domain-containing protein</fullName>
    </recommendedName>
</protein>
<feature type="compositionally biased region" description="Acidic residues" evidence="1">
    <location>
        <begin position="772"/>
        <end position="781"/>
    </location>
</feature>
<feature type="compositionally biased region" description="Basic and acidic residues" evidence="1">
    <location>
        <begin position="902"/>
        <end position="912"/>
    </location>
</feature>
<feature type="compositionally biased region" description="Basic residues" evidence="1">
    <location>
        <begin position="746"/>
        <end position="756"/>
    </location>
</feature>
<dbReference type="InterPro" id="IPR001194">
    <property type="entry name" value="cDENN_dom"/>
</dbReference>
<feature type="compositionally biased region" description="Basic and acidic residues" evidence="1">
    <location>
        <begin position="551"/>
        <end position="576"/>
    </location>
</feature>
<dbReference type="Proteomes" id="UP001470230">
    <property type="component" value="Unassembled WGS sequence"/>
</dbReference>
<proteinExistence type="predicted"/>
<reference evidence="3 4" key="1">
    <citation type="submission" date="2024-04" db="EMBL/GenBank/DDBJ databases">
        <title>Tritrichomonas musculus Genome.</title>
        <authorList>
            <person name="Alves-Ferreira E."/>
            <person name="Grigg M."/>
            <person name="Lorenzi H."/>
            <person name="Galac M."/>
        </authorList>
    </citation>
    <scope>NUCLEOTIDE SEQUENCE [LARGE SCALE GENOMIC DNA]</scope>
    <source>
        <strain evidence="3 4">EAF2021</strain>
    </source>
</reference>
<gene>
    <name evidence="3" type="ORF">M9Y10_016798</name>
</gene>
<evidence type="ECO:0000259" key="2">
    <source>
        <dbReference type="PROSITE" id="PS50211"/>
    </source>
</evidence>
<dbReference type="Gene3D" id="3.40.50.11500">
    <property type="match status" value="1"/>
</dbReference>
<evidence type="ECO:0000256" key="1">
    <source>
        <dbReference type="SAM" id="MobiDB-lite"/>
    </source>
</evidence>
<evidence type="ECO:0000313" key="3">
    <source>
        <dbReference type="EMBL" id="KAK8854239.1"/>
    </source>
</evidence>
<dbReference type="PANTHER" id="PTHR15288">
    <property type="entry name" value="DENN DOMAIN-CONTAINING PROTEIN 2"/>
    <property type="match status" value="1"/>
</dbReference>
<name>A0ABR2HX91_9EUKA</name>
<evidence type="ECO:0000313" key="4">
    <source>
        <dbReference type="Proteomes" id="UP001470230"/>
    </source>
</evidence>
<keyword evidence="4" id="KW-1185">Reference proteome</keyword>
<feature type="domain" description="UDENN" evidence="2">
    <location>
        <begin position="112"/>
        <end position="512"/>
    </location>
</feature>
<dbReference type="SMART" id="SM00799">
    <property type="entry name" value="DENN"/>
    <property type="match status" value="1"/>
</dbReference>
<sequence length="1046" mass="119226">MLKFHDESKPSLFDYVLRVTINEKANLTDDDDEPPYITEILFPTSDQDIKLPKTFLGIGLFFFSDVSDKYLKKGHPKFVSQWPDYSTFSFCLTDEKKNIYFVFAYSNANTVHCVISDYYHPEFLSDFVYKLSTHKNPSKFANKINNIFINSANKQEDEQNFQDDEVIFLHDQYDWFFKIFQSENSNSESTSGISLPMQGPKSVSSTNMSRNQTKIQLLSTKKTSNLSVSKMSLATKSNELTKALSGISHINHMSPDNELSELYKFIFSNLPVEYILILINAILLDFKIIIISKDVAKLGRAAFAIIGLIYPLKWPGSFIPICPEPMSTILEAPFPYIIGIHSSLSMKLLEGDNMFYCVYNVDGHYLANIGIEDFPPKISEFIDLAAEKIKALIHSYSPLFPFVHLQREIRNFIKGTLANSYGLDPDDFGYKALMADFVVWRDESSSEYAAYFSQSQTVDNFMRSLENSEYEKDDRVFKAFFPNETFMGTVHIPRQLVEESIEKEREDGITINFEDLQMKSKLYGKTSLIKANGRNITFDSNSDTNSNTNKDTTKTKTNEDDSSDRNSSEKEIKSRNDNSNVSDSESGVKITKRKHKHKHRHKTKSKTQRASMPIPPHSEMKNNEVKELPHSHYPGIGKSSDVDDEDSDLSADNSVDIEKIINREGQKSKDFRHSTHIGKISTFSGSTSDTDQSVSVSDSDDTNSKQTKIKRRVPPDLPAIPNKKSRSSSQATPRDEIAKSGSSKSDKKKSSRGKTKSKPEKPIKMPVIENYSDSDEETDSENENKLKKKQTVLFIESDSDVEMSFSSDNSDDDDENWSSSSSEKNVKKENSRTPQKRTTNEKDLNRSSSSSSEDDRKQFNKNEKIANTDGKRKKKKRYNFNSDATQSDSDDNDEKDELSDEDIIKRQKESIRKMVRKSNFSNDEDVEVKKKRKSNFTDSDKSDSMGDSPIPKKNQKYLQANDLIHSPTRRKAQVRPKPRTSFTSDNDNFNDSDNSEDSNDSSLKTKHKRSSNSKQPESRTKNSRKRKAKNRFDSDPVDSSNSDESD</sequence>
<organism evidence="3 4">
    <name type="scientific">Tritrichomonas musculus</name>
    <dbReference type="NCBI Taxonomy" id="1915356"/>
    <lineage>
        <taxon>Eukaryota</taxon>
        <taxon>Metamonada</taxon>
        <taxon>Parabasalia</taxon>
        <taxon>Tritrichomonadida</taxon>
        <taxon>Tritrichomonadidae</taxon>
        <taxon>Tritrichomonas</taxon>
    </lineage>
</organism>
<accession>A0ABR2HX91</accession>
<dbReference type="Gene3D" id="3.30.450.200">
    <property type="match status" value="1"/>
</dbReference>
<feature type="compositionally biased region" description="Low complexity" evidence="1">
    <location>
        <begin position="539"/>
        <end position="550"/>
    </location>
</feature>
<dbReference type="InterPro" id="IPR051942">
    <property type="entry name" value="DENN_domain_containing_2"/>
</dbReference>